<dbReference type="InterPro" id="IPR036691">
    <property type="entry name" value="Endo/exonu/phosph_ase_sf"/>
</dbReference>
<sequence length="655" mass="69240">MKSLAFGGAHPLAWSSLVAFLLGGCGPLDGAPGDGEAARDKEPTGETRAAVVTGHQAFRVMTYNVRGPLDTGARAWPNRKAAVIQRILANNADIVGVQEAQHPSGGPDLPADLIAGLTGTDKPYAVYHPGGGSPKLIFFKKGRFEIAPEVGHGNEALANPYASSAECYSHAEGKKISWVGLRDVTSGLVYFVANTHFAYAAECSLGRLKEAAQMGAFLATKPAGLPVVAMGDFNSDAQSSSTRDESTIEDLETAGHLFRTARHDGTTGEDDATFNNAWDGTPSTNYARLDYIFHNGGAITSSAPAIDRTESGGNTPSDHFAVLATIRPSLFAAGSTLSPVPSGTSTATQLFFADVTGDGCADRVSWNPSVGEGETWVAKSKCDGSFAASVKNEGAVSVVSTTRFSFADVNGDGCADKILWRPTLGEGEVRIYPSRCDGTFGDRVSVFPAASQSESTRLFFADVTGDGCADLLRWNPQERSGAFETFVARRGSTPSFGAAVLSKEGANTSEGTRVYFADVDGDGKADRLLWNPGQEGGRTRVYRSMGTGAFTFAFAHEAGTSGVDTSRFYFADVDGDGRADKIFWRPTFRQGRMQIYPGTGTGFAGSPVMDNTGFSGSENTDFFFANIDGRGGADKVYWNPSAYNGDSKVFRALVQ</sequence>
<evidence type="ECO:0000313" key="3">
    <source>
        <dbReference type="EMBL" id="MDC0708102.1"/>
    </source>
</evidence>
<dbReference type="InterPro" id="IPR013517">
    <property type="entry name" value="FG-GAP"/>
</dbReference>
<evidence type="ECO:0000259" key="2">
    <source>
        <dbReference type="Pfam" id="PF03372"/>
    </source>
</evidence>
<proteinExistence type="predicted"/>
<name>A0ABT5D353_9BACT</name>
<dbReference type="Proteomes" id="UP001221838">
    <property type="component" value="Unassembled WGS sequence"/>
</dbReference>
<evidence type="ECO:0000256" key="1">
    <source>
        <dbReference type="ARBA" id="ARBA00022729"/>
    </source>
</evidence>
<dbReference type="SUPFAM" id="SSF69318">
    <property type="entry name" value="Integrin alpha N-terminal domain"/>
    <property type="match status" value="1"/>
</dbReference>
<dbReference type="InterPro" id="IPR028994">
    <property type="entry name" value="Integrin_alpha_N"/>
</dbReference>
<organism evidence="3 4">
    <name type="scientific">Stigmatella ashevillensis</name>
    <dbReference type="NCBI Taxonomy" id="2995309"/>
    <lineage>
        <taxon>Bacteria</taxon>
        <taxon>Pseudomonadati</taxon>
        <taxon>Myxococcota</taxon>
        <taxon>Myxococcia</taxon>
        <taxon>Myxococcales</taxon>
        <taxon>Cystobacterineae</taxon>
        <taxon>Archangiaceae</taxon>
        <taxon>Stigmatella</taxon>
    </lineage>
</organism>
<protein>
    <submittedName>
        <fullName evidence="3">FG-GAP-like repeat-containing protein</fullName>
    </submittedName>
</protein>
<accession>A0ABT5D353</accession>
<evidence type="ECO:0000313" key="4">
    <source>
        <dbReference type="Proteomes" id="UP001221838"/>
    </source>
</evidence>
<dbReference type="RefSeq" id="WP_272135603.1">
    <property type="nucleotide sequence ID" value="NZ_JAQNDM010000002.1"/>
</dbReference>
<dbReference type="Pfam" id="PF03372">
    <property type="entry name" value="Exo_endo_phos"/>
    <property type="match status" value="1"/>
</dbReference>
<dbReference type="PANTHER" id="PTHR45460">
    <property type="entry name" value="SIMILAR TO CYSTEINE PROTEINASE"/>
    <property type="match status" value="1"/>
</dbReference>
<feature type="domain" description="Endonuclease/exonuclease/phosphatase" evidence="2">
    <location>
        <begin position="61"/>
        <end position="319"/>
    </location>
</feature>
<dbReference type="PANTHER" id="PTHR45460:SF2">
    <property type="entry name" value="ALPHA 1,3 GLUCANASE, GH71 FAMILY (EUROFUNG)"/>
    <property type="match status" value="1"/>
</dbReference>
<dbReference type="InterPro" id="IPR005135">
    <property type="entry name" value="Endo/exonuclease/phosphatase"/>
</dbReference>
<dbReference type="SUPFAM" id="SSF56219">
    <property type="entry name" value="DNase I-like"/>
    <property type="match status" value="1"/>
</dbReference>
<dbReference type="Gene3D" id="3.60.10.10">
    <property type="entry name" value="Endonuclease/exonuclease/phosphatase"/>
    <property type="match status" value="1"/>
</dbReference>
<reference evidence="3 4" key="1">
    <citation type="submission" date="2022-11" db="EMBL/GenBank/DDBJ databases">
        <title>Minimal conservation of predation-associated metabolite biosynthetic gene clusters underscores biosynthetic potential of Myxococcota including descriptions for ten novel species: Archangium lansinium sp. nov., Myxococcus landrumus sp. nov., Nannocystis bai.</title>
        <authorList>
            <person name="Ahearne A."/>
            <person name="Stevens C."/>
            <person name="Dowd S."/>
        </authorList>
    </citation>
    <scope>NUCLEOTIDE SEQUENCE [LARGE SCALE GENOMIC DNA]</scope>
    <source>
        <strain evidence="3 4">NCWAL01</strain>
    </source>
</reference>
<dbReference type="Gene3D" id="2.130.10.130">
    <property type="entry name" value="Integrin alpha, N-terminal"/>
    <property type="match status" value="2"/>
</dbReference>
<dbReference type="EMBL" id="JAQNDM010000002">
    <property type="protein sequence ID" value="MDC0708102.1"/>
    <property type="molecule type" value="Genomic_DNA"/>
</dbReference>
<keyword evidence="1" id="KW-0732">Signal</keyword>
<comment type="caution">
    <text evidence="3">The sequence shown here is derived from an EMBL/GenBank/DDBJ whole genome shotgun (WGS) entry which is preliminary data.</text>
</comment>
<dbReference type="Pfam" id="PF13517">
    <property type="entry name" value="FG-GAP_3"/>
    <property type="match status" value="2"/>
</dbReference>
<gene>
    <name evidence="3" type="ORF">POL68_06430</name>
</gene>
<keyword evidence="4" id="KW-1185">Reference proteome</keyword>
<dbReference type="PROSITE" id="PS51257">
    <property type="entry name" value="PROKAR_LIPOPROTEIN"/>
    <property type="match status" value="1"/>
</dbReference>